<dbReference type="RefSeq" id="WP_085019216.1">
    <property type="nucleotide sequence ID" value="NZ_BMHD01000001.1"/>
</dbReference>
<dbReference type="InterPro" id="IPR008984">
    <property type="entry name" value="SMAD_FHA_dom_sf"/>
</dbReference>
<proteinExistence type="predicted"/>
<reference evidence="2 3" key="1">
    <citation type="submission" date="2017-04" db="EMBL/GenBank/DDBJ databases">
        <authorList>
            <person name="Afonso C.L."/>
            <person name="Miller P.J."/>
            <person name="Scott M.A."/>
            <person name="Spackman E."/>
            <person name="Goraichik I."/>
            <person name="Dimitrov K.M."/>
            <person name="Suarez D.L."/>
            <person name="Swayne D.E."/>
        </authorList>
    </citation>
    <scope>NUCLEOTIDE SEQUENCE [LARGE SCALE GENOMIC DNA]</scope>
    <source>
        <strain evidence="3">XA(T)</strain>
    </source>
</reference>
<evidence type="ECO:0000313" key="3">
    <source>
        <dbReference type="Proteomes" id="UP000192775"/>
    </source>
</evidence>
<feature type="region of interest" description="Disordered" evidence="1">
    <location>
        <begin position="328"/>
        <end position="350"/>
    </location>
</feature>
<dbReference type="AlphaFoldDB" id="A0A1X9LLA8"/>
<feature type="region of interest" description="Disordered" evidence="1">
    <location>
        <begin position="72"/>
        <end position="96"/>
    </location>
</feature>
<evidence type="ECO:0000256" key="1">
    <source>
        <dbReference type="SAM" id="MobiDB-lite"/>
    </source>
</evidence>
<dbReference type="STRING" id="1619308.B5808_07570"/>
<keyword evidence="3" id="KW-1185">Reference proteome</keyword>
<dbReference type="SUPFAM" id="SSF49879">
    <property type="entry name" value="SMAD/FHA domain"/>
    <property type="match status" value="1"/>
</dbReference>
<dbReference type="Pfam" id="PF00498">
    <property type="entry name" value="FHA"/>
    <property type="match status" value="1"/>
</dbReference>
<gene>
    <name evidence="2" type="ORF">B5808_07570</name>
</gene>
<organism evidence="2 3">
    <name type="scientific">Cnuibacter physcomitrellae</name>
    <dbReference type="NCBI Taxonomy" id="1619308"/>
    <lineage>
        <taxon>Bacteria</taxon>
        <taxon>Bacillati</taxon>
        <taxon>Actinomycetota</taxon>
        <taxon>Actinomycetes</taxon>
        <taxon>Micrococcales</taxon>
        <taxon>Microbacteriaceae</taxon>
        <taxon>Cnuibacter</taxon>
    </lineage>
</organism>
<dbReference type="Gene3D" id="2.60.200.20">
    <property type="match status" value="1"/>
</dbReference>
<accession>A0A1X9LLA8</accession>
<evidence type="ECO:0000313" key="2">
    <source>
        <dbReference type="EMBL" id="ARJ05078.1"/>
    </source>
</evidence>
<name>A0A1X9LLA8_9MICO</name>
<protein>
    <submittedName>
        <fullName evidence="2">Uncharacterized protein</fullName>
    </submittedName>
</protein>
<dbReference type="InterPro" id="IPR000253">
    <property type="entry name" value="FHA_dom"/>
</dbReference>
<dbReference type="PROSITE" id="PS50006">
    <property type="entry name" value="FHA_DOMAIN"/>
    <property type="match status" value="1"/>
</dbReference>
<dbReference type="KEGG" id="cphy:B5808_07570"/>
<feature type="compositionally biased region" description="Pro residues" evidence="1">
    <location>
        <begin position="79"/>
        <end position="95"/>
    </location>
</feature>
<sequence>MGELRCLSAEAGYTVVAAVPAVVLLPGDAEGSVVEAVWRACTAADATLERVVSSIPTRGSVDSFLVLWLEDEPSSPARPSGPPSSPAGPSAPPSAPCRVIAVARGSAAADIRSPGGARRFGSAGALPWRMAEFDDVESLVAGRLPPLPESHPVVPPTAHPVGRVVVSASTVFWTAGPASESLGGVDDETVITRTRPRPESAPVETVLEQEPPRPAVRFRVSFPDGDRELVRPVIVGRRPRVRPGSDPAATDAVELVTVASPSGVVSSSHVEIARAGSTAVVTDLRSTNGTGVTLGDGTRLRLRQGDSVAVAGSASVDIGDGVILRITPIDEASPGRTPPDPQTASREFTT</sequence>
<dbReference type="Proteomes" id="UP000192775">
    <property type="component" value="Chromosome"/>
</dbReference>
<dbReference type="EMBL" id="CP020715">
    <property type="protein sequence ID" value="ARJ05078.1"/>
    <property type="molecule type" value="Genomic_DNA"/>
</dbReference>